<dbReference type="OrthoDB" id="5786920at2"/>
<comment type="caution">
    <text evidence="2">The sequence shown here is derived from an EMBL/GenBank/DDBJ whole genome shotgun (WGS) entry which is preliminary data.</text>
</comment>
<dbReference type="AlphaFoldDB" id="A0A370FHG5"/>
<name>A0A370FHG5_9BURK</name>
<dbReference type="RefSeq" id="WP_147284336.1">
    <property type="nucleotide sequence ID" value="NZ_QQAV01000003.1"/>
</dbReference>
<protein>
    <recommendedName>
        <fullName evidence="4">FAD/FMN-containing dehydrogenase</fullName>
    </recommendedName>
</protein>
<gene>
    <name evidence="2" type="ORF">DFR41_103347</name>
</gene>
<dbReference type="PROSITE" id="PS51318">
    <property type="entry name" value="TAT"/>
    <property type="match status" value="1"/>
</dbReference>
<evidence type="ECO:0008006" key="4">
    <source>
        <dbReference type="Google" id="ProtNLM"/>
    </source>
</evidence>
<dbReference type="STRING" id="433924.NS331_01460"/>
<organism evidence="2 3">
    <name type="scientific">Pseudacidovorax intermedius</name>
    <dbReference type="NCBI Taxonomy" id="433924"/>
    <lineage>
        <taxon>Bacteria</taxon>
        <taxon>Pseudomonadati</taxon>
        <taxon>Pseudomonadota</taxon>
        <taxon>Betaproteobacteria</taxon>
        <taxon>Burkholderiales</taxon>
        <taxon>Comamonadaceae</taxon>
        <taxon>Pseudacidovorax</taxon>
    </lineage>
</organism>
<dbReference type="InterPro" id="IPR006311">
    <property type="entry name" value="TAT_signal"/>
</dbReference>
<feature type="chain" id="PRO_5016736905" description="FAD/FMN-containing dehydrogenase" evidence="1">
    <location>
        <begin position="40"/>
        <end position="178"/>
    </location>
</feature>
<feature type="signal peptide" evidence="1">
    <location>
        <begin position="1"/>
        <end position="39"/>
    </location>
</feature>
<accession>A0A370FHG5</accession>
<evidence type="ECO:0000313" key="2">
    <source>
        <dbReference type="EMBL" id="RDI26190.1"/>
    </source>
</evidence>
<sequence>MTHRSASSFLALSPSTARRQALRAGAALLAVALLPAAGAAESELAVGSALPPLSVNDQFDRPVVVDVGTRLVLFAADKAAGDVATEALKAHPDVLAQQRLVYVADISGMPAVITRMFALPKMRDLPFPVGLVRDAQLTAALPRKAGMLTLMVLEGGTVRGIEYLPDAAAVRSRLGIAS</sequence>
<dbReference type="Proteomes" id="UP000255265">
    <property type="component" value="Unassembled WGS sequence"/>
</dbReference>
<keyword evidence="3" id="KW-1185">Reference proteome</keyword>
<proteinExistence type="predicted"/>
<reference evidence="2 3" key="1">
    <citation type="submission" date="2018-07" db="EMBL/GenBank/DDBJ databases">
        <title>Genomic Encyclopedia of Type Strains, Phase IV (KMG-IV): sequencing the most valuable type-strain genomes for metagenomic binning, comparative biology and taxonomic classification.</title>
        <authorList>
            <person name="Goeker M."/>
        </authorList>
    </citation>
    <scope>NUCLEOTIDE SEQUENCE [LARGE SCALE GENOMIC DNA]</scope>
    <source>
        <strain evidence="2 3">DSM 21352</strain>
    </source>
</reference>
<keyword evidence="1" id="KW-0732">Signal</keyword>
<evidence type="ECO:0000256" key="1">
    <source>
        <dbReference type="SAM" id="SignalP"/>
    </source>
</evidence>
<evidence type="ECO:0000313" key="3">
    <source>
        <dbReference type="Proteomes" id="UP000255265"/>
    </source>
</evidence>
<dbReference type="EMBL" id="QQAV01000003">
    <property type="protein sequence ID" value="RDI26190.1"/>
    <property type="molecule type" value="Genomic_DNA"/>
</dbReference>